<dbReference type="HOGENOM" id="CLU_3260727_0_0_1"/>
<dbReference type="Proteomes" id="UP000030104">
    <property type="component" value="Unassembled WGS sequence"/>
</dbReference>
<keyword evidence="2" id="KW-1185">Reference proteome</keyword>
<reference evidence="1 2" key="1">
    <citation type="journal article" date="2015" name="Mol. Plant Microbe Interact.">
        <title>Genome, transcriptome, and functional analyses of Penicillium expansum provide new insights into secondary metabolism and pathogenicity.</title>
        <authorList>
            <person name="Ballester A.R."/>
            <person name="Marcet-Houben M."/>
            <person name="Levin E."/>
            <person name="Sela N."/>
            <person name="Selma-Lazaro C."/>
            <person name="Carmona L."/>
            <person name="Wisniewski M."/>
            <person name="Droby S."/>
            <person name="Gonzalez-Candelas L."/>
            <person name="Gabaldon T."/>
        </authorList>
    </citation>
    <scope>NUCLEOTIDE SEQUENCE [LARGE SCALE GENOMIC DNA]</scope>
    <source>
        <strain evidence="1 2">PHI-1</strain>
    </source>
</reference>
<name>A0A0A2LNP8_PENIT</name>
<protein>
    <submittedName>
        <fullName evidence="1">Uncharacterized protein</fullName>
    </submittedName>
</protein>
<sequence length="42" mass="4646">MGDRGTVSLTQHFSKEPLVAISATAVQLLLVFEIEVIEMRSE</sequence>
<proteinExistence type="predicted"/>
<organism evidence="1 2">
    <name type="scientific">Penicillium italicum</name>
    <name type="common">Blue mold</name>
    <dbReference type="NCBI Taxonomy" id="40296"/>
    <lineage>
        <taxon>Eukaryota</taxon>
        <taxon>Fungi</taxon>
        <taxon>Dikarya</taxon>
        <taxon>Ascomycota</taxon>
        <taxon>Pezizomycotina</taxon>
        <taxon>Eurotiomycetes</taxon>
        <taxon>Eurotiomycetidae</taxon>
        <taxon>Eurotiales</taxon>
        <taxon>Aspergillaceae</taxon>
        <taxon>Penicillium</taxon>
    </lineage>
</organism>
<evidence type="ECO:0000313" key="2">
    <source>
        <dbReference type="Proteomes" id="UP000030104"/>
    </source>
</evidence>
<accession>A0A0A2LNP8</accession>
<comment type="caution">
    <text evidence="1">The sequence shown here is derived from an EMBL/GenBank/DDBJ whole genome shotgun (WGS) entry which is preliminary data.</text>
</comment>
<dbReference type="AlphaFoldDB" id="A0A0A2LNP8"/>
<gene>
    <name evidence="1" type="ORF">PITC_006910</name>
</gene>
<dbReference type="EMBL" id="JQGA01000081">
    <property type="protein sequence ID" value="KGO77930.1"/>
    <property type="molecule type" value="Genomic_DNA"/>
</dbReference>
<evidence type="ECO:0000313" key="1">
    <source>
        <dbReference type="EMBL" id="KGO77930.1"/>
    </source>
</evidence>